<dbReference type="InterPro" id="IPR004107">
    <property type="entry name" value="Integrase_SAM-like_N"/>
</dbReference>
<dbReference type="Pfam" id="PF00589">
    <property type="entry name" value="Phage_integrase"/>
    <property type="match status" value="1"/>
</dbReference>
<evidence type="ECO:0000256" key="5">
    <source>
        <dbReference type="ARBA" id="ARBA00022908"/>
    </source>
</evidence>
<dbReference type="GO" id="GO:0051301">
    <property type="term" value="P:cell division"/>
    <property type="evidence" value="ECO:0007669"/>
    <property type="project" value="UniProtKB-KW"/>
</dbReference>
<dbReference type="RefSeq" id="WP_106480533.1">
    <property type="nucleotide sequence ID" value="NZ_CP032819.1"/>
</dbReference>
<keyword evidence="2" id="KW-0963">Cytoplasm</keyword>
<name>A0A3Q9IN92_9BACT</name>
<dbReference type="SUPFAM" id="SSF56349">
    <property type="entry name" value="DNA breaking-rejoining enzymes"/>
    <property type="match status" value="1"/>
</dbReference>
<feature type="domain" description="Tyr recombinase" evidence="10">
    <location>
        <begin position="115"/>
        <end position="297"/>
    </location>
</feature>
<evidence type="ECO:0000256" key="1">
    <source>
        <dbReference type="ARBA" id="ARBA00004496"/>
    </source>
</evidence>
<sequence length="303" mass="34987">MMQIELFLRYLNDVKRCSENTIIAYKADLYQFYVFCGLEKNNEDFSRVTTKLIREWVVAEMRGDLRENGTKGKLSAASGKRKLSSVKAFFRFLVKEKVIETNPAEDISGPKLPKRLPVFVKEEEMENTLNDAEKESGFSGLRNFLILLMAYDTGMRRSEIVGLQVKDVDLSRRCIRVFGKGGKWREIPIMTELMQDIECYLEARRRVVEQEHGMFFVTNKGMPIYANFVYRLVTEELKEHTSLSKRSPHVLRHSFATHLLENGAPIQGIKELLGHSNLAATQVYTHNSVEKMLEIFKQAHPRA</sequence>
<keyword evidence="8" id="KW-0131">Cell cycle</keyword>
<dbReference type="AlphaFoldDB" id="A0A3Q9IN92"/>
<reference evidence="12 13" key="1">
    <citation type="submission" date="2018-10" db="EMBL/GenBank/DDBJ databases">
        <title>Butyricimonas faecalis sp. nov., isolated from human faeces and emended description of the genus Butyricimonas.</title>
        <authorList>
            <person name="Le Roy T."/>
            <person name="Van der Smissen P."/>
            <person name="Paquot A."/>
            <person name="Delzenne N."/>
            <person name="Muccioli G."/>
            <person name="Collet J.-F."/>
            <person name="Cani P.D."/>
        </authorList>
    </citation>
    <scope>NUCLEOTIDE SEQUENCE [LARGE SCALE GENOMIC DNA]</scope>
    <source>
        <strain evidence="12 13">H184</strain>
    </source>
</reference>
<evidence type="ECO:0000256" key="4">
    <source>
        <dbReference type="ARBA" id="ARBA00022829"/>
    </source>
</evidence>
<dbReference type="InterPro" id="IPR002104">
    <property type="entry name" value="Integrase_catalytic"/>
</dbReference>
<dbReference type="InterPro" id="IPR010998">
    <property type="entry name" value="Integrase_recombinase_N"/>
</dbReference>
<dbReference type="Proteomes" id="UP000270673">
    <property type="component" value="Chromosome"/>
</dbReference>
<keyword evidence="5" id="KW-0229">DNA integration</keyword>
<dbReference type="InterPro" id="IPR011010">
    <property type="entry name" value="DNA_brk_join_enz"/>
</dbReference>
<dbReference type="Gene3D" id="1.10.443.10">
    <property type="entry name" value="Intergrase catalytic core"/>
    <property type="match status" value="1"/>
</dbReference>
<dbReference type="GO" id="GO:0007059">
    <property type="term" value="P:chromosome segregation"/>
    <property type="evidence" value="ECO:0007669"/>
    <property type="project" value="UniProtKB-KW"/>
</dbReference>
<dbReference type="InterPro" id="IPR050090">
    <property type="entry name" value="Tyrosine_recombinase_XerCD"/>
</dbReference>
<keyword evidence="13" id="KW-1185">Reference proteome</keyword>
<evidence type="ECO:0000313" key="13">
    <source>
        <dbReference type="Proteomes" id="UP000270673"/>
    </source>
</evidence>
<dbReference type="InterPro" id="IPR013762">
    <property type="entry name" value="Integrase-like_cat_sf"/>
</dbReference>
<dbReference type="GO" id="GO:0003677">
    <property type="term" value="F:DNA binding"/>
    <property type="evidence" value="ECO:0007669"/>
    <property type="project" value="UniProtKB-UniRule"/>
</dbReference>
<dbReference type="OrthoDB" id="9801717at2"/>
<organism evidence="12 13">
    <name type="scientific">Butyricimonas faecalis</name>
    <dbReference type="NCBI Taxonomy" id="2093856"/>
    <lineage>
        <taxon>Bacteria</taxon>
        <taxon>Pseudomonadati</taxon>
        <taxon>Bacteroidota</taxon>
        <taxon>Bacteroidia</taxon>
        <taxon>Bacteroidales</taxon>
        <taxon>Odoribacteraceae</taxon>
        <taxon>Butyricimonas</taxon>
    </lineage>
</organism>
<comment type="subcellular location">
    <subcellularLocation>
        <location evidence="1">Cytoplasm</location>
    </subcellularLocation>
</comment>
<evidence type="ECO:0000259" key="10">
    <source>
        <dbReference type="PROSITE" id="PS51898"/>
    </source>
</evidence>
<evidence type="ECO:0000256" key="9">
    <source>
        <dbReference type="PROSITE-ProRule" id="PRU01248"/>
    </source>
</evidence>
<evidence type="ECO:0000256" key="6">
    <source>
        <dbReference type="ARBA" id="ARBA00023125"/>
    </source>
</evidence>
<dbReference type="PROSITE" id="PS51900">
    <property type="entry name" value="CB"/>
    <property type="match status" value="1"/>
</dbReference>
<dbReference type="GO" id="GO:0005737">
    <property type="term" value="C:cytoplasm"/>
    <property type="evidence" value="ECO:0007669"/>
    <property type="project" value="UniProtKB-SubCell"/>
</dbReference>
<keyword evidence="7" id="KW-0233">DNA recombination</keyword>
<dbReference type="PANTHER" id="PTHR30349:SF77">
    <property type="entry name" value="TYROSINE RECOMBINASE XERC"/>
    <property type="match status" value="1"/>
</dbReference>
<keyword evidence="3" id="KW-0132">Cell division</keyword>
<feature type="domain" description="Core-binding (CB)" evidence="11">
    <location>
        <begin position="1"/>
        <end position="94"/>
    </location>
</feature>
<evidence type="ECO:0000313" key="12">
    <source>
        <dbReference type="EMBL" id="AZS29809.1"/>
    </source>
</evidence>
<dbReference type="EMBL" id="CP032819">
    <property type="protein sequence ID" value="AZS29809.1"/>
    <property type="molecule type" value="Genomic_DNA"/>
</dbReference>
<evidence type="ECO:0000256" key="3">
    <source>
        <dbReference type="ARBA" id="ARBA00022618"/>
    </source>
</evidence>
<proteinExistence type="predicted"/>
<accession>A0A3Q9IN92</accession>
<dbReference type="InterPro" id="IPR044068">
    <property type="entry name" value="CB"/>
</dbReference>
<dbReference type="PANTHER" id="PTHR30349">
    <property type="entry name" value="PHAGE INTEGRASE-RELATED"/>
    <property type="match status" value="1"/>
</dbReference>
<dbReference type="Pfam" id="PF02899">
    <property type="entry name" value="Phage_int_SAM_1"/>
    <property type="match status" value="1"/>
</dbReference>
<evidence type="ECO:0000256" key="8">
    <source>
        <dbReference type="ARBA" id="ARBA00023306"/>
    </source>
</evidence>
<keyword evidence="4" id="KW-0159">Chromosome partition</keyword>
<keyword evidence="6 9" id="KW-0238">DNA-binding</keyword>
<evidence type="ECO:0000256" key="2">
    <source>
        <dbReference type="ARBA" id="ARBA00022490"/>
    </source>
</evidence>
<dbReference type="KEGG" id="buy:D8S85_09785"/>
<dbReference type="GO" id="GO:0015074">
    <property type="term" value="P:DNA integration"/>
    <property type="evidence" value="ECO:0007669"/>
    <property type="project" value="UniProtKB-KW"/>
</dbReference>
<dbReference type="GO" id="GO:0006310">
    <property type="term" value="P:DNA recombination"/>
    <property type="evidence" value="ECO:0007669"/>
    <property type="project" value="UniProtKB-KW"/>
</dbReference>
<dbReference type="Gene3D" id="1.10.150.130">
    <property type="match status" value="1"/>
</dbReference>
<protein>
    <submittedName>
        <fullName evidence="12">Recombinase XerC</fullName>
    </submittedName>
</protein>
<evidence type="ECO:0000256" key="7">
    <source>
        <dbReference type="ARBA" id="ARBA00023172"/>
    </source>
</evidence>
<gene>
    <name evidence="12" type="ORF">D8S85_09785</name>
</gene>
<dbReference type="PROSITE" id="PS51898">
    <property type="entry name" value="TYR_RECOMBINASE"/>
    <property type="match status" value="1"/>
</dbReference>
<evidence type="ECO:0000259" key="11">
    <source>
        <dbReference type="PROSITE" id="PS51900"/>
    </source>
</evidence>